<reference evidence="1 2" key="1">
    <citation type="submission" date="2015-09" db="EMBL/GenBank/DDBJ databases">
        <title>Identification and resolution of microdiversity through metagenomic sequencing of parallel consortia.</title>
        <authorList>
            <person name="Nelson W.C."/>
            <person name="Romine M.F."/>
            <person name="Lindemann S.R."/>
        </authorList>
    </citation>
    <scope>NUCLEOTIDE SEQUENCE [LARGE SCALE GENOMIC DNA]</scope>
    <source>
        <strain evidence="1">Ana</strain>
    </source>
</reference>
<name>A0A0P7YQA0_9CYAN</name>
<proteinExistence type="predicted"/>
<dbReference type="Proteomes" id="UP000050465">
    <property type="component" value="Unassembled WGS sequence"/>
</dbReference>
<evidence type="ECO:0000313" key="2">
    <source>
        <dbReference type="Proteomes" id="UP000050465"/>
    </source>
</evidence>
<keyword evidence="1" id="KW-0328">Glycosyltransferase</keyword>
<gene>
    <name evidence="1" type="ORF">HLUCCA11_21710</name>
</gene>
<sequence length="190" mass="21859">MPRRVNKKCIECAQLSAAQARQLHGKQGDDCWREKRCPRRRSHYRHRQVLNEQRRLQYQQQVAGAMSAQGAVETVSLPVAGESLPYANLYIWREKRKDAPIHAIAVSVFQDNSKVLEVAPIHCAGYRKRQLEQYIQKDVMSYLNARFGITFFADEIRLEPMECPIEGCPWHDRLVSGQENHLDSAEVANG</sequence>
<dbReference type="EMBL" id="LJZR01000060">
    <property type="protein sequence ID" value="KPQ32341.1"/>
    <property type="molecule type" value="Genomic_DNA"/>
</dbReference>
<comment type="caution">
    <text evidence="1">The sequence shown here is derived from an EMBL/GenBank/DDBJ whole genome shotgun (WGS) entry which is preliminary data.</text>
</comment>
<organism evidence="1 2">
    <name type="scientific">Phormidesmis priestleyi Ana</name>
    <dbReference type="NCBI Taxonomy" id="1666911"/>
    <lineage>
        <taxon>Bacteria</taxon>
        <taxon>Bacillati</taxon>
        <taxon>Cyanobacteriota</taxon>
        <taxon>Cyanophyceae</taxon>
        <taxon>Leptolyngbyales</taxon>
        <taxon>Leptolyngbyaceae</taxon>
        <taxon>Phormidesmis</taxon>
    </lineage>
</organism>
<dbReference type="GO" id="GO:0016757">
    <property type="term" value="F:glycosyltransferase activity"/>
    <property type="evidence" value="ECO:0007669"/>
    <property type="project" value="UniProtKB-KW"/>
</dbReference>
<dbReference type="AlphaFoldDB" id="A0A0P7YQA0"/>
<keyword evidence="1" id="KW-0808">Transferase</keyword>
<evidence type="ECO:0000313" key="1">
    <source>
        <dbReference type="EMBL" id="KPQ32341.1"/>
    </source>
</evidence>
<dbReference type="STRING" id="1666911.HLUCCA11_21710"/>
<accession>A0A0P7YQA0</accession>
<protein>
    <submittedName>
        <fullName evidence="1">Mannosyltransferase</fullName>
    </submittedName>
</protein>